<accession>A0ABQ8NZR5</accession>
<evidence type="ECO:0000313" key="1">
    <source>
        <dbReference type="EMBL" id="KAI6304442.1"/>
    </source>
</evidence>
<dbReference type="Proteomes" id="UP001059893">
    <property type="component" value="Unassembled WGS sequence"/>
</dbReference>
<comment type="caution">
    <text evidence="1">The sequence shown here is derived from an EMBL/GenBank/DDBJ whole genome shotgun (WGS) entry which is preliminary data.</text>
</comment>
<reference evidence="1" key="1">
    <citation type="submission" date="2021-01" db="EMBL/GenBank/DDBJ databases">
        <title>Deciphering the adaptive evolutionary patterns associated with biogeogrpahic diversity in the finger millet blast pathogen Magnaporthe oryzae in Eastern Africa.</title>
        <authorList>
            <person name="Onyema G."/>
            <person name="Shittu T.A."/>
            <person name="Dodsworth S."/>
            <person name="Devilliers S."/>
            <person name="Muthumeenakshi S."/>
            <person name="Sreenivasaprasad S."/>
        </authorList>
    </citation>
    <scope>NUCLEOTIDE SEQUENCE</scope>
    <source>
        <strain evidence="1">D15/s37</strain>
    </source>
</reference>
<evidence type="ECO:0000313" key="2">
    <source>
        <dbReference type="Proteomes" id="UP001059893"/>
    </source>
</evidence>
<gene>
    <name evidence="1" type="ORF">MCOR33_000536</name>
</gene>
<dbReference type="SUPFAM" id="SSF52777">
    <property type="entry name" value="CoA-dependent acyltransferases"/>
    <property type="match status" value="1"/>
</dbReference>
<sequence length="61" mass="6815">MQSVRISLNLLPIVLKSQLNETFASIFKRIRSKVMAAFAHSRVPFDVIVDELGAYNHAALS</sequence>
<dbReference type="EMBL" id="JABSND010000004">
    <property type="protein sequence ID" value="KAI6304442.1"/>
    <property type="molecule type" value="Genomic_DNA"/>
</dbReference>
<protein>
    <submittedName>
        <fullName evidence="1">Uncharacterized protein</fullName>
    </submittedName>
</protein>
<name>A0ABQ8NZR5_PYRGI</name>
<organism evidence="1 2">
    <name type="scientific">Pyricularia grisea</name>
    <name type="common">Crabgrass-specific blast fungus</name>
    <name type="synonym">Magnaporthe grisea</name>
    <dbReference type="NCBI Taxonomy" id="148305"/>
    <lineage>
        <taxon>Eukaryota</taxon>
        <taxon>Fungi</taxon>
        <taxon>Dikarya</taxon>
        <taxon>Ascomycota</taxon>
        <taxon>Pezizomycotina</taxon>
        <taxon>Sordariomycetes</taxon>
        <taxon>Sordariomycetidae</taxon>
        <taxon>Magnaporthales</taxon>
        <taxon>Pyriculariaceae</taxon>
        <taxon>Pyricularia</taxon>
    </lineage>
</organism>
<dbReference type="Gene3D" id="3.30.559.30">
    <property type="entry name" value="Nonribosomal peptide synthetase, condensation domain"/>
    <property type="match status" value="1"/>
</dbReference>
<keyword evidence="2" id="KW-1185">Reference proteome</keyword>
<proteinExistence type="predicted"/>